<evidence type="ECO:0000313" key="6">
    <source>
        <dbReference type="EMBL" id="KER27549.1"/>
    </source>
</evidence>
<feature type="compositionally biased region" description="Low complexity" evidence="4">
    <location>
        <begin position="572"/>
        <end position="585"/>
    </location>
</feature>
<feature type="region of interest" description="Disordered" evidence="4">
    <location>
        <begin position="661"/>
        <end position="694"/>
    </location>
</feature>
<dbReference type="SMART" id="SM00184">
    <property type="entry name" value="RING"/>
    <property type="match status" value="1"/>
</dbReference>
<dbReference type="PANTHER" id="PTHR45676">
    <property type="entry name" value="RING-H2 FINGER PROTEIN ATL51-RELATED"/>
    <property type="match status" value="1"/>
</dbReference>
<evidence type="ECO:0000313" key="7">
    <source>
        <dbReference type="Proteomes" id="UP000054324"/>
    </source>
</evidence>
<gene>
    <name evidence="6" type="ORF">T265_05436</name>
</gene>
<dbReference type="RefSeq" id="XP_009168707.1">
    <property type="nucleotide sequence ID" value="XM_009170443.1"/>
</dbReference>
<evidence type="ECO:0000259" key="5">
    <source>
        <dbReference type="PROSITE" id="PS50089"/>
    </source>
</evidence>
<protein>
    <recommendedName>
        <fullName evidence="5">RING-type domain-containing protein</fullName>
    </recommendedName>
</protein>
<dbReference type="Gene3D" id="3.30.40.10">
    <property type="entry name" value="Zinc/RING finger domain, C3HC4 (zinc finger)"/>
    <property type="match status" value="1"/>
</dbReference>
<feature type="compositionally biased region" description="Polar residues" evidence="4">
    <location>
        <begin position="559"/>
        <end position="571"/>
    </location>
</feature>
<sequence>MRMTTPCHRPAGMLRFMDSPITVVRSAAIGEGNSNRVGDAQEEDTLPEVCGANMVCLRKDDESAAVNSTPKSQVMSWTESLIQVAKTTDKSTTSVDLSTEACCENFTTTGNTKLPIFSYTPSSVASSFVDTVVTQDLDNHIHKPVDSKPEDTVYILLATLFAGNSGATTTFKERRPQSDKPHGDILLKMFGEDFISSFFQTPFFEPRFPPSSSQRSCSTGRASNHLHERCSLQGPRDIFEQFSQAADKVFAAATRSFFREAEMLPRYFYPSYLRDPPPPTSTSVTRIGVTLNGDLTERRVDGFGSRPYRHSNNDRVQIDRTRLQWYDSNTRRSLVPAPVQPASRAEPSGRLTKDELAKLPLSVYRVRKAAVNSSREESSGNTSFLSSTESSPVVPVGRNTSNVCSPGSAYLDPVSKTPTVVEIQPLQSTPTRGHPECEICLTEYRNKDQLRHLPCGHAFHKKCIDAWFNESSTCPKCRAGVRTGLKRLERNRNRSCASSRNAPVRAIRERTTTSVPVNNAPVGVPSFTLALIFLSCCFQVSPSFCVQNGDRRQCRTDRPTQNQRSNPVALQSGTEGSEEVTSGSSFVRSGSPIPNERTRMANPGSPLYADDRTQCPVEPVDNRLRGNATASSSVFGMFDDGTIDLRPRNSNTIHRQTQVATEAEKSRVARRKAAEAAIRRAEQAERERLQGTGN</sequence>
<dbReference type="GO" id="GO:0008270">
    <property type="term" value="F:zinc ion binding"/>
    <property type="evidence" value="ECO:0007669"/>
    <property type="project" value="UniProtKB-KW"/>
</dbReference>
<keyword evidence="1 3" id="KW-0479">Metal-binding</keyword>
<dbReference type="InterPro" id="IPR001841">
    <property type="entry name" value="Znf_RING"/>
</dbReference>
<dbReference type="STRING" id="6198.A0A075AFB4"/>
<feature type="compositionally biased region" description="Polar residues" evidence="4">
    <location>
        <begin position="379"/>
        <end position="391"/>
    </location>
</feature>
<feature type="domain" description="RING-type" evidence="5">
    <location>
        <begin position="437"/>
        <end position="478"/>
    </location>
</feature>
<dbReference type="InterPro" id="IPR013083">
    <property type="entry name" value="Znf_RING/FYVE/PHD"/>
</dbReference>
<name>A0A075AFB4_OPIVI</name>
<dbReference type="EMBL" id="KL596720">
    <property type="protein sequence ID" value="KER27549.1"/>
    <property type="molecule type" value="Genomic_DNA"/>
</dbReference>
<dbReference type="CTD" id="20319618"/>
<dbReference type="Proteomes" id="UP000054324">
    <property type="component" value="Unassembled WGS sequence"/>
</dbReference>
<feature type="region of interest" description="Disordered" evidence="4">
    <location>
        <begin position="372"/>
        <end position="396"/>
    </location>
</feature>
<evidence type="ECO:0000256" key="4">
    <source>
        <dbReference type="SAM" id="MobiDB-lite"/>
    </source>
</evidence>
<dbReference type="CDD" id="cd16461">
    <property type="entry name" value="RING-H2_EL5-like"/>
    <property type="match status" value="1"/>
</dbReference>
<dbReference type="Pfam" id="PF13639">
    <property type="entry name" value="zf-RING_2"/>
    <property type="match status" value="1"/>
</dbReference>
<dbReference type="AlphaFoldDB" id="A0A075AFB4"/>
<organism evidence="6 7">
    <name type="scientific">Opisthorchis viverrini</name>
    <name type="common">Southeast Asian liver fluke</name>
    <dbReference type="NCBI Taxonomy" id="6198"/>
    <lineage>
        <taxon>Eukaryota</taxon>
        <taxon>Metazoa</taxon>
        <taxon>Spiralia</taxon>
        <taxon>Lophotrochozoa</taxon>
        <taxon>Platyhelminthes</taxon>
        <taxon>Trematoda</taxon>
        <taxon>Digenea</taxon>
        <taxon>Opisthorchiida</taxon>
        <taxon>Opisthorchiata</taxon>
        <taxon>Opisthorchiidae</taxon>
        <taxon>Opisthorchis</taxon>
    </lineage>
</organism>
<proteinExistence type="predicted"/>
<reference evidence="6 7" key="1">
    <citation type="submission" date="2013-11" db="EMBL/GenBank/DDBJ databases">
        <title>Opisthorchis viverrini - life in the bile duct.</title>
        <authorList>
            <person name="Young N.D."/>
            <person name="Nagarajan N."/>
            <person name="Lin S.J."/>
            <person name="Korhonen P.K."/>
            <person name="Jex A.R."/>
            <person name="Hall R.S."/>
            <person name="Safavi-Hemami H."/>
            <person name="Kaewkong W."/>
            <person name="Bertrand D."/>
            <person name="Gao S."/>
            <person name="Seet Q."/>
            <person name="Wongkham S."/>
            <person name="Teh B.T."/>
            <person name="Wongkham C."/>
            <person name="Intapan P.M."/>
            <person name="Maleewong W."/>
            <person name="Yang X."/>
            <person name="Hu M."/>
            <person name="Wang Z."/>
            <person name="Hofmann A."/>
            <person name="Sternberg P.W."/>
            <person name="Tan P."/>
            <person name="Wang J."/>
            <person name="Gasser R.B."/>
        </authorList>
    </citation>
    <scope>NUCLEOTIDE SEQUENCE [LARGE SCALE GENOMIC DNA]</scope>
</reference>
<evidence type="ECO:0000256" key="2">
    <source>
        <dbReference type="ARBA" id="ARBA00022833"/>
    </source>
</evidence>
<evidence type="ECO:0000256" key="1">
    <source>
        <dbReference type="ARBA" id="ARBA00022771"/>
    </source>
</evidence>
<feature type="region of interest" description="Disordered" evidence="4">
    <location>
        <begin position="551"/>
        <end position="613"/>
    </location>
</feature>
<dbReference type="SUPFAM" id="SSF57850">
    <property type="entry name" value="RING/U-box"/>
    <property type="match status" value="1"/>
</dbReference>
<dbReference type="GeneID" id="20319618"/>
<keyword evidence="2" id="KW-0862">Zinc</keyword>
<accession>A0A075AFB4</accession>
<evidence type="ECO:0000256" key="3">
    <source>
        <dbReference type="PROSITE-ProRule" id="PRU00175"/>
    </source>
</evidence>
<dbReference type="PROSITE" id="PS50089">
    <property type="entry name" value="ZF_RING_2"/>
    <property type="match status" value="1"/>
</dbReference>
<dbReference type="KEGG" id="ovi:T265_05436"/>
<keyword evidence="7" id="KW-1185">Reference proteome</keyword>
<dbReference type="OrthoDB" id="8062037at2759"/>
<keyword evidence="1 3" id="KW-0863">Zinc-finger</keyword>
<dbReference type="PANTHER" id="PTHR45676:SF41">
    <property type="entry name" value="RING-H2 FINGER PROTEIN ATL66"/>
    <property type="match status" value="1"/>
</dbReference>
<feature type="compositionally biased region" description="Basic and acidic residues" evidence="4">
    <location>
        <begin position="662"/>
        <end position="694"/>
    </location>
</feature>